<evidence type="ECO:0000313" key="2">
    <source>
        <dbReference type="Proteomes" id="UP000509478"/>
    </source>
</evidence>
<protein>
    <submittedName>
        <fullName evidence="1">Uncharacterized protein</fullName>
    </submittedName>
</protein>
<evidence type="ECO:0000313" key="1">
    <source>
        <dbReference type="EMBL" id="QLH07416.1"/>
    </source>
</evidence>
<name>A0A7D5R2E3_9ARCH</name>
<dbReference type="RefSeq" id="WP_179371295.1">
    <property type="nucleotide sequence ID" value="NZ_CP026995.1"/>
</dbReference>
<dbReference type="GeneID" id="56068505"/>
<reference evidence="1 2" key="1">
    <citation type="submission" date="2018-02" db="EMBL/GenBank/DDBJ databases">
        <title>Complete genome of Nitrosopumilus ureaphilus PS0.</title>
        <authorList>
            <person name="Qin W."/>
            <person name="Zheng Y."/>
            <person name="Stahl D.A."/>
        </authorList>
    </citation>
    <scope>NUCLEOTIDE SEQUENCE [LARGE SCALE GENOMIC DNA]</scope>
    <source>
        <strain evidence="1 2">PS0</strain>
    </source>
</reference>
<dbReference type="AlphaFoldDB" id="A0A7D5R2E3"/>
<keyword evidence="2" id="KW-1185">Reference proteome</keyword>
<dbReference type="Proteomes" id="UP000509478">
    <property type="component" value="Chromosome"/>
</dbReference>
<accession>A0A7D5R2E3</accession>
<proteinExistence type="predicted"/>
<gene>
    <name evidence="1" type="ORF">C5F50_10310</name>
</gene>
<dbReference type="KEGG" id="nue:C5F50_10310"/>
<organism evidence="1 2">
    <name type="scientific">Nitrosopumilus ureiphilus</name>
    <dbReference type="NCBI Taxonomy" id="1470067"/>
    <lineage>
        <taxon>Archaea</taxon>
        <taxon>Nitrososphaerota</taxon>
        <taxon>Nitrososphaeria</taxon>
        <taxon>Nitrosopumilales</taxon>
        <taxon>Nitrosopumilaceae</taxon>
        <taxon>Nitrosopumilus</taxon>
    </lineage>
</organism>
<dbReference type="EMBL" id="CP026995">
    <property type="protein sequence ID" value="QLH07416.1"/>
    <property type="molecule type" value="Genomic_DNA"/>
</dbReference>
<sequence length="176" mass="21521">MPTLTDEQWEYFKQVGLENEDFLKNIPEELDLKITRKLMQDPYAIPLLFDGIRRDTKDKIKVLDDMEENISHLNTSNEIKYLYKMLCFFIKYERKEDMDQWNYLEALALNQVEFRKDVSKIIKSIQKTKENSKVVSKLQNKLKQQDEDLKEFRKTKNYIKFTKRFFDERQEHKEFD</sequence>